<reference evidence="2 3" key="1">
    <citation type="journal article" date="2009" name="Stand. Genomic Sci.">
        <title>Complete genome sequence of Slackia heliotrinireducens type strain (RHS 1).</title>
        <authorList>
            <person name="Pukall R."/>
            <person name="Lapidus A."/>
            <person name="Nolan M."/>
            <person name="Copeland A."/>
            <person name="Glavina Del Rio T."/>
            <person name="Lucas S."/>
            <person name="Chen F."/>
            <person name="Tice H."/>
            <person name="Cheng J.F."/>
            <person name="Chertkov O."/>
            <person name="Bruce D."/>
            <person name="Goodwin L."/>
            <person name="Kuske C."/>
            <person name="Brettin T."/>
            <person name="Detter J.C."/>
            <person name="Han C."/>
            <person name="Pitluck S."/>
            <person name="Pati A."/>
            <person name="Mavrommatis K."/>
            <person name="Ivanova N."/>
            <person name="Ovchinnikova G."/>
            <person name="Chen A."/>
            <person name="Palaniappan K."/>
            <person name="Schneider S."/>
            <person name="Rohde M."/>
            <person name="Chain P."/>
            <person name="D'haeseleer P."/>
            <person name="Goker M."/>
            <person name="Bristow J."/>
            <person name="Eisen J.A."/>
            <person name="Markowitz V."/>
            <person name="Kyrpides N.C."/>
            <person name="Klenk H.P."/>
            <person name="Hugenholtz P."/>
        </authorList>
    </citation>
    <scope>NUCLEOTIDE SEQUENCE [LARGE SCALE GENOMIC DNA]</scope>
    <source>
        <strain evidence="3">ATCC 29202 / DSM 20476 / NCTC 11029 / RHS 1</strain>
    </source>
</reference>
<evidence type="ECO:0000259" key="1">
    <source>
        <dbReference type="Pfam" id="PF07693"/>
    </source>
</evidence>
<accession>C7N487</accession>
<gene>
    <name evidence="2" type="ordered locus">Shel_28360</name>
</gene>
<dbReference type="InterPro" id="IPR052754">
    <property type="entry name" value="NTPase_KAP_P-loop"/>
</dbReference>
<dbReference type="AlphaFoldDB" id="C7N487"/>
<evidence type="ECO:0000313" key="2">
    <source>
        <dbReference type="EMBL" id="ACV23823.1"/>
    </source>
</evidence>
<keyword evidence="3" id="KW-1185">Reference proteome</keyword>
<dbReference type="SUPFAM" id="SSF52540">
    <property type="entry name" value="P-loop containing nucleoside triphosphate hydrolases"/>
    <property type="match status" value="1"/>
</dbReference>
<dbReference type="HOGENOM" id="CLU_483036_0_0_11"/>
<organism evidence="2 3">
    <name type="scientific">Slackia heliotrinireducens (strain ATCC 29202 / DSM 20476 / NCTC 11029 / RHS 1)</name>
    <name type="common">Peptococcus heliotrinreducens</name>
    <dbReference type="NCBI Taxonomy" id="471855"/>
    <lineage>
        <taxon>Bacteria</taxon>
        <taxon>Bacillati</taxon>
        <taxon>Actinomycetota</taxon>
        <taxon>Coriobacteriia</taxon>
        <taxon>Eggerthellales</taxon>
        <taxon>Eggerthellaceae</taxon>
        <taxon>Slackia</taxon>
    </lineage>
</organism>
<dbReference type="Pfam" id="PF07693">
    <property type="entry name" value="KAP_NTPase"/>
    <property type="match status" value="1"/>
</dbReference>
<name>C7N487_SLAHD</name>
<dbReference type="InterPro" id="IPR027417">
    <property type="entry name" value="P-loop_NTPase"/>
</dbReference>
<dbReference type="eggNOG" id="COG4928">
    <property type="taxonomic scope" value="Bacteria"/>
</dbReference>
<evidence type="ECO:0000313" key="3">
    <source>
        <dbReference type="Proteomes" id="UP000002026"/>
    </source>
</evidence>
<dbReference type="Gene3D" id="3.40.50.300">
    <property type="entry name" value="P-loop containing nucleotide triphosphate hydrolases"/>
    <property type="match status" value="1"/>
</dbReference>
<proteinExistence type="predicted"/>
<feature type="domain" description="KAP NTPase" evidence="1">
    <location>
        <begin position="35"/>
        <end position="326"/>
    </location>
</feature>
<dbReference type="InterPro" id="IPR011646">
    <property type="entry name" value="KAP_P-loop"/>
</dbReference>
<dbReference type="KEGG" id="shi:Shel_28360"/>
<dbReference type="Proteomes" id="UP000002026">
    <property type="component" value="Chromosome"/>
</dbReference>
<dbReference type="PANTHER" id="PTHR22674:SF6">
    <property type="entry name" value="NTPASE KAP FAMILY P-LOOP DOMAIN-CONTAINING PROTEIN 1"/>
    <property type="match status" value="1"/>
</dbReference>
<sequence>MQEAHMNTHSKSKRNDNLCGYPDAPSEKDLLGIQKYCNSLAEFISKCETPMTLSIQGDWGSGKTTALKLIAQALESRYHDLVPQIVWFNTWQYSALGLGDNLTLALMESLASKLGEMTPIEQDSVLGRIPEALRKVCKGATNGAAAVALSLVEANFGSVVLNSMSGAFLDQDSKESPSKVVENIKPSIAQSIKDAIGQNSGRRIVVLIDDLDRLNPRIAVELLEGIKNFLDFENCVFVLAVDDKVVYQGIESKYGKDFGKKKEFFDKIIQLPFVLPMGQYRIETYLEQEFGVDKARVGDYKKAITSVTPFRNNPRSIKRVFNLLQLYTIVAGDVIETERQRFFLFLILLIQMGERYRDENAADTVTKDGKTYDKTYNGLVNSAKNSKDASEFKKYMKHCYPDVLEIVSAKADGEDEDGLDEFINLVVQIGKLTNPVPAGEPADLTCPPWAEPLKAVFDAFVASDAYQVEAIADRINVSDESGSVVCSIRNKPSIDQGKSHMNIVIKPDANGVIALRELPREDALHGFGVRWDGGPADIMTICDITKNSDVAYLLETLRGFGFNI</sequence>
<dbReference type="PANTHER" id="PTHR22674">
    <property type="entry name" value="NTPASE, KAP FAMILY P-LOOP DOMAIN-CONTAINING 1"/>
    <property type="match status" value="1"/>
</dbReference>
<dbReference type="EMBL" id="CP001684">
    <property type="protein sequence ID" value="ACV23823.1"/>
    <property type="molecule type" value="Genomic_DNA"/>
</dbReference>
<protein>
    <submittedName>
        <fullName evidence="2">KAP family P-loop domain protein</fullName>
    </submittedName>
</protein>